<name>A0AC35UGK2_9BILA</name>
<organism evidence="1 2">
    <name type="scientific">Rhabditophanes sp. KR3021</name>
    <dbReference type="NCBI Taxonomy" id="114890"/>
    <lineage>
        <taxon>Eukaryota</taxon>
        <taxon>Metazoa</taxon>
        <taxon>Ecdysozoa</taxon>
        <taxon>Nematoda</taxon>
        <taxon>Chromadorea</taxon>
        <taxon>Rhabditida</taxon>
        <taxon>Tylenchina</taxon>
        <taxon>Panagrolaimomorpha</taxon>
        <taxon>Strongyloidoidea</taxon>
        <taxon>Alloionematidae</taxon>
        <taxon>Rhabditophanes</taxon>
    </lineage>
</organism>
<proteinExistence type="predicted"/>
<evidence type="ECO:0000313" key="1">
    <source>
        <dbReference type="Proteomes" id="UP000095286"/>
    </source>
</evidence>
<dbReference type="Proteomes" id="UP000095286">
    <property type="component" value="Unplaced"/>
</dbReference>
<dbReference type="WBParaSite" id="RSKR_0001130300.1">
    <property type="protein sequence ID" value="RSKR_0001130300.1"/>
    <property type="gene ID" value="RSKR_0001130300"/>
</dbReference>
<reference evidence="2" key="1">
    <citation type="submission" date="2016-11" db="UniProtKB">
        <authorList>
            <consortium name="WormBaseParasite"/>
        </authorList>
    </citation>
    <scope>IDENTIFICATION</scope>
    <source>
        <strain evidence="2">KR3021</strain>
    </source>
</reference>
<evidence type="ECO:0000313" key="2">
    <source>
        <dbReference type="WBParaSite" id="RSKR_0001130300.1"/>
    </source>
</evidence>
<sequence length="452" mass="51214">MVQEQDSPMLINGSKSPYKKGMVKKVDSTSPVTTPAKSNISFVGSNKSPLHKSISTSPYSGEGQDVAAQVGRLISPGSPSEQPKEIDCAGNDKVNSDNPLNTAEVENDSVTESDEHSYNLLNGLPVFTENDIFAERFKIFERASWVDAHGACYFCTDVDNEQVELTVRIDRKDNKNTVLKTEYKVLKQAEREGRHGSFYQIHSLGTYDEFVFMASYWKAGPSLKSITKFMGNRKFTHGTVGRFASDIFAILQSVHSYGYLMHCIYMERLTFDACSRSLFLNDLTSLKLDDSRSRPPPKNPYRNPPVWSGDPTYAPFHFLEVDEFPPPPGPLARDELEAALYLILDLIKGGLPWSEVRLSEILPLKREALHSEHIFEGLPDQYRELWFAIRDSKEYDARVYPKLMDICKDIYHKCGAVKNVDNNFDFEIEPKAEDIPRFVLEKKPIVPDETTK</sequence>
<protein>
    <submittedName>
        <fullName evidence="2">Protein kinase domain-containing protein</fullName>
    </submittedName>
</protein>
<accession>A0AC35UGK2</accession>